<evidence type="ECO:0000313" key="2">
    <source>
        <dbReference type="EMBL" id="NMF94060.1"/>
    </source>
</evidence>
<proteinExistence type="predicted"/>
<accession>A0ABX1N477</accession>
<name>A0ABX1N477_9RHOO</name>
<dbReference type="RefSeq" id="WP_169199298.1">
    <property type="nucleotide sequence ID" value="NZ_WTVH02000008.1"/>
</dbReference>
<keyword evidence="1" id="KW-0472">Membrane</keyword>
<dbReference type="Pfam" id="PF10011">
    <property type="entry name" value="DUF2254"/>
    <property type="match status" value="1"/>
</dbReference>
<protein>
    <submittedName>
        <fullName evidence="2">DUF2254 domain-containing protein</fullName>
    </submittedName>
</protein>
<dbReference type="InterPro" id="IPR018723">
    <property type="entry name" value="DUF2254_membrane"/>
</dbReference>
<dbReference type="Proteomes" id="UP000601990">
    <property type="component" value="Unassembled WGS sequence"/>
</dbReference>
<keyword evidence="3" id="KW-1185">Reference proteome</keyword>
<feature type="transmembrane region" description="Helical" evidence="1">
    <location>
        <begin position="103"/>
        <end position="126"/>
    </location>
</feature>
<reference evidence="2" key="1">
    <citation type="submission" date="2019-12" db="EMBL/GenBank/DDBJ databases">
        <title>Comparative genomics gives insights into the taxonomy of the Azoarcus-Aromatoleum group and reveals separate origins of nif in the plant-associated Azoarcus and non-plant-associated Aromatoleum sub-groups.</title>
        <authorList>
            <person name="Lafos M."/>
            <person name="Maluk M."/>
            <person name="Batista M."/>
            <person name="Junghare M."/>
            <person name="Carmona M."/>
            <person name="Faoro H."/>
            <person name="Cruz L.M."/>
            <person name="Battistoni F."/>
            <person name="De Souza E."/>
            <person name="Pedrosa F."/>
            <person name="Chen W.-M."/>
            <person name="Poole P.S."/>
            <person name="Dixon R.A."/>
            <person name="James E.K."/>
        </authorList>
    </citation>
    <scope>NUCLEOTIDE SEQUENCE</scope>
    <source>
        <strain evidence="2">U120</strain>
    </source>
</reference>
<evidence type="ECO:0000256" key="1">
    <source>
        <dbReference type="SAM" id="Phobius"/>
    </source>
</evidence>
<sequence>MSRLRWLIIEVGRRLWVRATLFAVAGILTAAAGIVLAPLIPADWSVKIGASSIGNVLEILASSMLAVTTFSLVTMVSAYATASSATTPRVADLLIQDSSAQNALGTFVGSFLFSLVGIIALNAGVYGDSGRVVLFVGTIGIIGVIVLTLLAWIDLLARFGRVGDAIERVEAAAGDAIRARWKHPSLGGRMRIGPPPAVASVTSTRIGYLQHIDVDTLERLACQAGGEIHVDAIPGDFVDTVVPLAWFDFVADDKVLQAAREAFNVGERRSFDQDPRFGVVVLSEIASKALSPAINDPGTAIATLAALARVLALLADPRDEDSEILHPHVFIPPLAIEDLFNDAFSPISEAGAGTLAVGIRLQKTLRSLSRLAHPAFPAAARQQSQLALGRARHALPLEEDVAKIEQLAAALG</sequence>
<dbReference type="EMBL" id="WTVH01000022">
    <property type="protein sequence ID" value="NMF94060.1"/>
    <property type="molecule type" value="Genomic_DNA"/>
</dbReference>
<keyword evidence="1" id="KW-0812">Transmembrane</keyword>
<feature type="transmembrane region" description="Helical" evidence="1">
    <location>
        <begin position="132"/>
        <end position="153"/>
    </location>
</feature>
<gene>
    <name evidence="2" type="ORF">GO608_12060</name>
</gene>
<comment type="caution">
    <text evidence="2">The sequence shown here is derived from an EMBL/GenBank/DDBJ whole genome shotgun (WGS) entry which is preliminary data.</text>
</comment>
<feature type="transmembrane region" description="Helical" evidence="1">
    <location>
        <begin position="21"/>
        <end position="40"/>
    </location>
</feature>
<keyword evidence="1" id="KW-1133">Transmembrane helix</keyword>
<evidence type="ECO:0000313" key="3">
    <source>
        <dbReference type="Proteomes" id="UP000601990"/>
    </source>
</evidence>
<organism evidence="2 3">
    <name type="scientific">Aromatoleum buckelii</name>
    <dbReference type="NCBI Taxonomy" id="200254"/>
    <lineage>
        <taxon>Bacteria</taxon>
        <taxon>Pseudomonadati</taxon>
        <taxon>Pseudomonadota</taxon>
        <taxon>Betaproteobacteria</taxon>
        <taxon>Rhodocyclales</taxon>
        <taxon>Rhodocyclaceae</taxon>
        <taxon>Aromatoleum</taxon>
    </lineage>
</organism>